<dbReference type="EMBL" id="RKKB01000001">
    <property type="protein sequence ID" value="RPA34340.1"/>
    <property type="molecule type" value="Genomic_DNA"/>
</dbReference>
<accession>A0A3N4EJB8</accession>
<gene>
    <name evidence="1" type="ORF">EGC77_01230</name>
</gene>
<reference evidence="2" key="1">
    <citation type="submission" date="2018-11" db="EMBL/GenBank/DDBJ databases">
        <title>Shewanella sp. R106.</title>
        <authorList>
            <person name="Hwang Y.J."/>
            <person name="Hwang C.Y."/>
        </authorList>
    </citation>
    <scope>NUCLEOTIDE SEQUENCE [LARGE SCALE GENOMIC DNA]</scope>
    <source>
        <strain evidence="2">R106</strain>
    </source>
</reference>
<proteinExistence type="predicted"/>
<evidence type="ECO:0000313" key="2">
    <source>
        <dbReference type="Proteomes" id="UP000278855"/>
    </source>
</evidence>
<protein>
    <submittedName>
        <fullName evidence="1">Uncharacterized protein</fullName>
    </submittedName>
</protein>
<name>A0A3N4EJB8_9GAMM</name>
<sequence>MLAMLAFVLAFTFSIASHQHDLRKQSVLEEANSIGTAYLRADLLDKQYAIKVKHLLREYVDIRLKAASGSTLDTAMAGSVEIHDHLWALVSAAAKDRPIQTPH</sequence>
<organism evidence="1 2">
    <name type="scientific">Shewanella psychromarinicola</name>
    <dbReference type="NCBI Taxonomy" id="2487742"/>
    <lineage>
        <taxon>Bacteria</taxon>
        <taxon>Pseudomonadati</taxon>
        <taxon>Pseudomonadota</taxon>
        <taxon>Gammaproteobacteria</taxon>
        <taxon>Alteromonadales</taxon>
        <taxon>Shewanellaceae</taxon>
        <taxon>Shewanella</taxon>
    </lineage>
</organism>
<dbReference type="AlphaFoldDB" id="A0A3N4EJB8"/>
<comment type="caution">
    <text evidence="1">The sequence shown here is derived from an EMBL/GenBank/DDBJ whole genome shotgun (WGS) entry which is preliminary data.</text>
</comment>
<dbReference type="Proteomes" id="UP000278855">
    <property type="component" value="Unassembled WGS sequence"/>
</dbReference>
<evidence type="ECO:0000313" key="1">
    <source>
        <dbReference type="EMBL" id="RPA34340.1"/>
    </source>
</evidence>